<evidence type="ECO:0000313" key="3">
    <source>
        <dbReference type="EMBL" id="EFW30507.1"/>
    </source>
</evidence>
<gene>
    <name evidence="3" type="primary">dprA</name>
    <name evidence="3" type="ORF">HMPREF9555_00134</name>
</gene>
<evidence type="ECO:0000259" key="2">
    <source>
        <dbReference type="Pfam" id="PF02481"/>
    </source>
</evidence>
<proteinExistence type="inferred from homology"/>
<dbReference type="AlphaFoldDB" id="E7MZJ3"/>
<name>E7MZJ3_9FIRM</name>
<accession>E7MZJ3</accession>
<dbReference type="SUPFAM" id="SSF102405">
    <property type="entry name" value="MCP/YpsA-like"/>
    <property type="match status" value="1"/>
</dbReference>
<organism evidence="3 4">
    <name type="scientific">Selenomonas artemidis F0399</name>
    <dbReference type="NCBI Taxonomy" id="749551"/>
    <lineage>
        <taxon>Bacteria</taxon>
        <taxon>Bacillati</taxon>
        <taxon>Bacillota</taxon>
        <taxon>Negativicutes</taxon>
        <taxon>Selenomonadales</taxon>
        <taxon>Selenomonadaceae</taxon>
        <taxon>Selenomonas</taxon>
    </lineage>
</organism>
<dbReference type="STRING" id="749551.HMPREF9555_00134"/>
<dbReference type="EMBL" id="AECV01000001">
    <property type="protein sequence ID" value="EFW30507.1"/>
    <property type="molecule type" value="Genomic_DNA"/>
</dbReference>
<dbReference type="PANTHER" id="PTHR43022">
    <property type="entry name" value="PROTEIN SMF"/>
    <property type="match status" value="1"/>
</dbReference>
<dbReference type="Pfam" id="PF02481">
    <property type="entry name" value="DNA_processg_A"/>
    <property type="match status" value="1"/>
</dbReference>
<feature type="domain" description="Smf/DprA SLOG" evidence="2">
    <location>
        <begin position="81"/>
        <end position="288"/>
    </location>
</feature>
<keyword evidence="4" id="KW-1185">Reference proteome</keyword>
<dbReference type="PANTHER" id="PTHR43022:SF1">
    <property type="entry name" value="PROTEIN SMF"/>
    <property type="match status" value="1"/>
</dbReference>
<comment type="caution">
    <text evidence="3">The sequence shown here is derived from an EMBL/GenBank/DDBJ whole genome shotgun (WGS) entry which is preliminary data.</text>
</comment>
<dbReference type="InterPro" id="IPR003488">
    <property type="entry name" value="DprA"/>
</dbReference>
<reference evidence="3 4" key="1">
    <citation type="submission" date="2010-08" db="EMBL/GenBank/DDBJ databases">
        <authorList>
            <person name="Weinstock G."/>
            <person name="Sodergren E."/>
            <person name="Clifton S."/>
            <person name="Fulton L."/>
            <person name="Fulton B."/>
            <person name="Courtney L."/>
            <person name="Fronick C."/>
            <person name="Harrison M."/>
            <person name="Strong C."/>
            <person name="Farmer C."/>
            <person name="Delahaunty K."/>
            <person name="Markovic C."/>
            <person name="Hall O."/>
            <person name="Minx P."/>
            <person name="Tomlinson C."/>
            <person name="Mitreva M."/>
            <person name="Hou S."/>
            <person name="Chen J."/>
            <person name="Wollam A."/>
            <person name="Pepin K.H."/>
            <person name="Johnson M."/>
            <person name="Bhonagiri V."/>
            <person name="Zhang X."/>
            <person name="Suruliraj S."/>
            <person name="Warren W."/>
            <person name="Chinwalla A."/>
            <person name="Mardis E.R."/>
            <person name="Wilson R.K."/>
        </authorList>
    </citation>
    <scope>NUCLEOTIDE SEQUENCE [LARGE SCALE GENOMIC DNA]</scope>
    <source>
        <strain evidence="3 4">F0399</strain>
    </source>
</reference>
<dbReference type="GO" id="GO:0009294">
    <property type="term" value="P:DNA-mediated transformation"/>
    <property type="evidence" value="ECO:0007669"/>
    <property type="project" value="InterPro"/>
</dbReference>
<comment type="similarity">
    <text evidence="1">Belongs to the DprA/Smf family.</text>
</comment>
<dbReference type="InterPro" id="IPR057666">
    <property type="entry name" value="DrpA_SLOG"/>
</dbReference>
<dbReference type="NCBIfam" id="TIGR00732">
    <property type="entry name" value="dprA"/>
    <property type="match status" value="1"/>
</dbReference>
<dbReference type="RefSeq" id="WP_009348775.1">
    <property type="nucleotide sequence ID" value="NZ_GL638127.1"/>
</dbReference>
<dbReference type="SUPFAM" id="SSF47781">
    <property type="entry name" value="RuvA domain 2-like"/>
    <property type="match status" value="1"/>
</dbReference>
<evidence type="ECO:0000256" key="1">
    <source>
        <dbReference type="ARBA" id="ARBA00006525"/>
    </source>
</evidence>
<dbReference type="Proteomes" id="UP000004633">
    <property type="component" value="Unassembled WGS sequence"/>
</dbReference>
<dbReference type="InterPro" id="IPR010994">
    <property type="entry name" value="RuvA_2-like"/>
</dbReference>
<dbReference type="HOGENOM" id="CLU_029601_0_3_9"/>
<dbReference type="Gene3D" id="3.40.50.450">
    <property type="match status" value="1"/>
</dbReference>
<protein>
    <submittedName>
        <fullName evidence="3">DNA protecting protein DprA</fullName>
    </submittedName>
</protein>
<evidence type="ECO:0000313" key="4">
    <source>
        <dbReference type="Proteomes" id="UP000004633"/>
    </source>
</evidence>
<sequence>MEERWYLAALMQCHNIGSVRMCRLRTRVSSPEEIWSMNAAALQNIGGLSSLLAEKLAHHTHEHPDLPQQLEEQCEKRGIRLVTIDEELYPIILKEIFDPPIVLYYRGMLLADARRVGIVGARKFTPYGEAAAMEFGDKLAAAGVTVVSGAARGIDSCAHRGALRAGRTAAVLGCGVDIAYPPENRRLIAQIIDAGGAVLSEYAPGTQPLPAFFPARNRIISGLSEGVLVVEAARRSGSLITAEMALSEGRDVYAIPGSIYSPQSGGCHNLIRAGARLVESPHEILEDMNIVPLPKRPVKDRLTPEEARIYKVLSCDHPLTMDEILESLPDAVTANIPLLLLQMQLKGIITENEMHAYRRLERN</sequence>